<feature type="compositionally biased region" description="Polar residues" evidence="9">
    <location>
        <begin position="35"/>
        <end position="52"/>
    </location>
</feature>
<dbReference type="RefSeq" id="XP_002486402.1">
    <property type="nucleotide sequence ID" value="XM_002486357.1"/>
</dbReference>
<evidence type="ECO:0000256" key="7">
    <source>
        <dbReference type="ARBA" id="ARBA00023187"/>
    </source>
</evidence>
<dbReference type="InterPro" id="IPR036867">
    <property type="entry name" value="R3H_dom_sf"/>
</dbReference>
<dbReference type="GO" id="GO:0008380">
    <property type="term" value="P:RNA splicing"/>
    <property type="evidence" value="ECO:0007669"/>
    <property type="project" value="UniProtKB-KW"/>
</dbReference>
<keyword evidence="5" id="KW-0963">Cytoplasm</keyword>
<feature type="compositionally biased region" description="Basic and acidic residues" evidence="9">
    <location>
        <begin position="105"/>
        <end position="118"/>
    </location>
</feature>
<feature type="region of interest" description="Disordered" evidence="9">
    <location>
        <begin position="1"/>
        <end position="67"/>
    </location>
</feature>
<keyword evidence="6" id="KW-0507">mRNA processing</keyword>
<dbReference type="InterPro" id="IPR000467">
    <property type="entry name" value="G_patch_dom"/>
</dbReference>
<evidence type="ECO:0000256" key="8">
    <source>
        <dbReference type="ARBA" id="ARBA00023242"/>
    </source>
</evidence>
<comment type="similarity">
    <text evidence="3">Belongs to the SQS1 family.</text>
</comment>
<protein>
    <recommendedName>
        <fullName evidence="4">Protein SQS1</fullName>
    </recommendedName>
</protein>
<evidence type="ECO:0000256" key="4">
    <source>
        <dbReference type="ARBA" id="ARBA00018964"/>
    </source>
</evidence>
<dbReference type="Pfam" id="PF01424">
    <property type="entry name" value="R3H"/>
    <property type="match status" value="1"/>
</dbReference>
<dbReference type="GO" id="GO:0006397">
    <property type="term" value="P:mRNA processing"/>
    <property type="evidence" value="ECO:0007669"/>
    <property type="project" value="UniProtKB-KW"/>
</dbReference>
<dbReference type="VEuPathDB" id="FungiDB:TSTA_103840"/>
<feature type="compositionally biased region" description="Low complexity" evidence="9">
    <location>
        <begin position="193"/>
        <end position="208"/>
    </location>
</feature>
<feature type="region of interest" description="Disordered" evidence="9">
    <location>
        <begin position="163"/>
        <end position="233"/>
    </location>
</feature>
<feature type="compositionally biased region" description="Acidic residues" evidence="9">
    <location>
        <begin position="209"/>
        <end position="232"/>
    </location>
</feature>
<evidence type="ECO:0000259" key="10">
    <source>
        <dbReference type="PROSITE" id="PS50174"/>
    </source>
</evidence>
<dbReference type="HOGENOM" id="CLU_007254_1_1_1"/>
<dbReference type="CDD" id="cd02646">
    <property type="entry name" value="R3H_G-patch"/>
    <property type="match status" value="1"/>
</dbReference>
<dbReference type="InterPro" id="IPR051189">
    <property type="entry name" value="Splicing_assoc_domain"/>
</dbReference>
<feature type="compositionally biased region" description="Polar residues" evidence="9">
    <location>
        <begin position="439"/>
        <end position="448"/>
    </location>
</feature>
<keyword evidence="8" id="KW-0539">Nucleus</keyword>
<dbReference type="PhylomeDB" id="B8MNS5"/>
<accession>B8MNS5</accession>
<dbReference type="GO" id="GO:0005634">
    <property type="term" value="C:nucleus"/>
    <property type="evidence" value="ECO:0007669"/>
    <property type="project" value="UniProtKB-SubCell"/>
</dbReference>
<sequence>MSGHEETHDPAAPSHSENTLFFIDSYGERPLNEPVKSNTRFSARPRSNSDLNSSEDEVVFSGRQNQTARINSVVYDSRVQPQPSFSRTAVQVVDDDVQFLAPTPPDKRSATTDPRDPENLQDSYIGLASKRQARNKRKGRKNKRSIWDDDSVFADYVRNVARNEKSTDSSSEDDDASEDEQGLTKEEKAKFRVSSTLEVVEESSMLISEEIEDDDSDEDDNEDSDDTDDSTMLDDIISQIRRGASFTELEAEWASSNDMSLDFFEGERHVDFDIVDMQQDGPLRKNKKKKGRRQMGFDLSDSELEIQLEQAWEKDRNKKKAKKREREQLRAEGLLGKNKKKLDRRGKDKGFGIEGLKIEVRTFLQSQSESLDLPPMKKQHRRVIHELANALMLKSQSRGKGNARFPVLYKTGRTPNFNGKHSVKLDKILAQPRFNLRQSTRMSVSERSSPGPKNIRRRQTTNMGASYLEGEVVGGSAPEIGAENKGRAMLEKMGWSSGTALGALNNKGILQPVAHVVKNTRAGLG</sequence>
<organism evidence="12 13">
    <name type="scientific">Talaromyces stipitatus (strain ATCC 10500 / CBS 375.48 / QM 6759 / NRRL 1006)</name>
    <name type="common">Penicillium stipitatum</name>
    <dbReference type="NCBI Taxonomy" id="441959"/>
    <lineage>
        <taxon>Eukaryota</taxon>
        <taxon>Fungi</taxon>
        <taxon>Dikarya</taxon>
        <taxon>Ascomycota</taxon>
        <taxon>Pezizomycotina</taxon>
        <taxon>Eurotiomycetes</taxon>
        <taxon>Eurotiomycetidae</taxon>
        <taxon>Eurotiales</taxon>
        <taxon>Trichocomaceae</taxon>
        <taxon>Talaromyces</taxon>
        <taxon>Talaromyces sect. Talaromyces</taxon>
    </lineage>
</organism>
<dbReference type="Proteomes" id="UP000001745">
    <property type="component" value="Unassembled WGS sequence"/>
</dbReference>
<evidence type="ECO:0000256" key="5">
    <source>
        <dbReference type="ARBA" id="ARBA00022490"/>
    </source>
</evidence>
<dbReference type="Pfam" id="PF01585">
    <property type="entry name" value="G-patch"/>
    <property type="match status" value="1"/>
</dbReference>
<dbReference type="InterPro" id="IPR034082">
    <property type="entry name" value="R3H_G-patch"/>
</dbReference>
<dbReference type="InterPro" id="IPR001374">
    <property type="entry name" value="R3H_dom"/>
</dbReference>
<dbReference type="OMA" id="GHRTRDD"/>
<dbReference type="GeneID" id="8103087"/>
<dbReference type="eggNOG" id="KOG0154">
    <property type="taxonomic scope" value="Eukaryota"/>
</dbReference>
<dbReference type="SUPFAM" id="SSF82708">
    <property type="entry name" value="R3H domain"/>
    <property type="match status" value="1"/>
</dbReference>
<feature type="region of interest" description="Disordered" evidence="9">
    <location>
        <begin position="96"/>
        <end position="121"/>
    </location>
</feature>
<dbReference type="STRING" id="441959.B8MNS5"/>
<dbReference type="SMART" id="SM00393">
    <property type="entry name" value="R3H"/>
    <property type="match status" value="1"/>
</dbReference>
<gene>
    <name evidence="12" type="ORF">TSTA_103840</name>
</gene>
<feature type="region of interest" description="Disordered" evidence="9">
    <location>
        <begin position="439"/>
        <end position="460"/>
    </location>
</feature>
<evidence type="ECO:0000313" key="12">
    <source>
        <dbReference type="EMBL" id="EED14164.1"/>
    </source>
</evidence>
<dbReference type="OrthoDB" id="21470at2759"/>
<evidence type="ECO:0000256" key="2">
    <source>
        <dbReference type="ARBA" id="ARBA00004496"/>
    </source>
</evidence>
<dbReference type="SMART" id="SM00443">
    <property type="entry name" value="G_patch"/>
    <property type="match status" value="1"/>
</dbReference>
<dbReference type="Gene3D" id="3.30.1370.50">
    <property type="entry name" value="R3H-like domain"/>
    <property type="match status" value="1"/>
</dbReference>
<name>B8MNS5_TALSN</name>
<evidence type="ECO:0000259" key="11">
    <source>
        <dbReference type="PROSITE" id="PS51061"/>
    </source>
</evidence>
<keyword evidence="13" id="KW-1185">Reference proteome</keyword>
<dbReference type="PROSITE" id="PS51061">
    <property type="entry name" value="R3H"/>
    <property type="match status" value="1"/>
</dbReference>
<dbReference type="AlphaFoldDB" id="B8MNS5"/>
<evidence type="ECO:0000256" key="1">
    <source>
        <dbReference type="ARBA" id="ARBA00004123"/>
    </source>
</evidence>
<feature type="domain" description="G-patch" evidence="10">
    <location>
        <begin position="482"/>
        <end position="525"/>
    </location>
</feature>
<dbReference type="PROSITE" id="PS50174">
    <property type="entry name" value="G_PATCH"/>
    <property type="match status" value="1"/>
</dbReference>
<evidence type="ECO:0000256" key="6">
    <source>
        <dbReference type="ARBA" id="ARBA00022664"/>
    </source>
</evidence>
<comment type="subcellular location">
    <subcellularLocation>
        <location evidence="2">Cytoplasm</location>
    </subcellularLocation>
    <subcellularLocation>
        <location evidence="1">Nucleus</location>
    </subcellularLocation>
</comment>
<dbReference type="PANTHER" id="PTHR14195">
    <property type="entry name" value="G PATCH DOMAIN CONTAINING PROTEIN 2"/>
    <property type="match status" value="1"/>
</dbReference>
<evidence type="ECO:0000256" key="9">
    <source>
        <dbReference type="SAM" id="MobiDB-lite"/>
    </source>
</evidence>
<dbReference type="GO" id="GO:0005737">
    <property type="term" value="C:cytoplasm"/>
    <property type="evidence" value="ECO:0007669"/>
    <property type="project" value="UniProtKB-SubCell"/>
</dbReference>
<dbReference type="InParanoid" id="B8MNS5"/>
<feature type="compositionally biased region" description="Acidic residues" evidence="9">
    <location>
        <begin position="170"/>
        <end position="181"/>
    </location>
</feature>
<reference evidence="13" key="1">
    <citation type="journal article" date="2015" name="Genome Announc.">
        <title>Genome sequence of the AIDS-associated pathogen Penicillium marneffei (ATCC18224) and its near taxonomic relative Talaromyces stipitatus (ATCC10500).</title>
        <authorList>
            <person name="Nierman W.C."/>
            <person name="Fedorova-Abrams N.D."/>
            <person name="Andrianopoulos A."/>
        </authorList>
    </citation>
    <scope>NUCLEOTIDE SEQUENCE [LARGE SCALE GENOMIC DNA]</scope>
    <source>
        <strain evidence="13">ATCC 10500 / CBS 375.48 / QM 6759 / NRRL 1006</strain>
    </source>
</reference>
<keyword evidence="7" id="KW-0508">mRNA splicing</keyword>
<evidence type="ECO:0000313" key="13">
    <source>
        <dbReference type="Proteomes" id="UP000001745"/>
    </source>
</evidence>
<proteinExistence type="inferred from homology"/>
<dbReference type="GO" id="GO:0003676">
    <property type="term" value="F:nucleic acid binding"/>
    <property type="evidence" value="ECO:0007669"/>
    <property type="project" value="UniProtKB-UniRule"/>
</dbReference>
<feature type="domain" description="R3H" evidence="11">
    <location>
        <begin position="350"/>
        <end position="412"/>
    </location>
</feature>
<evidence type="ECO:0000256" key="3">
    <source>
        <dbReference type="ARBA" id="ARBA00010306"/>
    </source>
</evidence>
<dbReference type="EMBL" id="EQ962658">
    <property type="protein sequence ID" value="EED14164.1"/>
    <property type="molecule type" value="Genomic_DNA"/>
</dbReference>